<dbReference type="AlphaFoldDB" id="A0A7W9AYQ4"/>
<feature type="region of interest" description="Disordered" evidence="1">
    <location>
        <begin position="61"/>
        <end position="84"/>
    </location>
</feature>
<keyword evidence="3" id="KW-1185">Reference proteome</keyword>
<name>A0A7W9AYQ4_9HYPH</name>
<accession>A0A7W9AYQ4</accession>
<reference evidence="2 3" key="1">
    <citation type="submission" date="2020-08" db="EMBL/GenBank/DDBJ databases">
        <title>Genomic Encyclopedia of Type Strains, Phase IV (KMG-IV): sequencing the most valuable type-strain genomes for metagenomic binning, comparative biology and taxonomic classification.</title>
        <authorList>
            <person name="Goeker M."/>
        </authorList>
    </citation>
    <scope>NUCLEOTIDE SEQUENCE [LARGE SCALE GENOMIC DNA]</scope>
    <source>
        <strain evidence="2 3">DSM 26944</strain>
    </source>
</reference>
<evidence type="ECO:0000313" key="2">
    <source>
        <dbReference type="EMBL" id="MBB5703058.1"/>
    </source>
</evidence>
<comment type="caution">
    <text evidence="2">The sequence shown here is derived from an EMBL/GenBank/DDBJ whole genome shotgun (WGS) entry which is preliminary data.</text>
</comment>
<gene>
    <name evidence="2" type="ORF">FHS76_002949</name>
</gene>
<protein>
    <submittedName>
        <fullName evidence="2">Uncharacterized protein</fullName>
    </submittedName>
</protein>
<dbReference type="EMBL" id="JACIJG010000010">
    <property type="protein sequence ID" value="MBB5703058.1"/>
    <property type="molecule type" value="Genomic_DNA"/>
</dbReference>
<evidence type="ECO:0000313" key="3">
    <source>
        <dbReference type="Proteomes" id="UP000555546"/>
    </source>
</evidence>
<evidence type="ECO:0000256" key="1">
    <source>
        <dbReference type="SAM" id="MobiDB-lite"/>
    </source>
</evidence>
<dbReference type="Proteomes" id="UP000555546">
    <property type="component" value="Unassembled WGS sequence"/>
</dbReference>
<organism evidence="2 3">
    <name type="scientific">Brucella daejeonensis</name>
    <dbReference type="NCBI Taxonomy" id="659015"/>
    <lineage>
        <taxon>Bacteria</taxon>
        <taxon>Pseudomonadati</taxon>
        <taxon>Pseudomonadota</taxon>
        <taxon>Alphaproteobacteria</taxon>
        <taxon>Hyphomicrobiales</taxon>
        <taxon>Brucellaceae</taxon>
        <taxon>Brucella/Ochrobactrum group</taxon>
        <taxon>Brucella</taxon>
    </lineage>
</organism>
<sequence>MEDEAKPPSDEGWKPANDNHPLQRQNDDSDITPWQKLDKVVLSIARLIGRQMAREDFERLHAATANDNDELRSTGDNEGEADED</sequence>
<proteinExistence type="predicted"/>
<dbReference type="RefSeq" id="WP_183653985.1">
    <property type="nucleotide sequence ID" value="NZ_JACIJG010000010.1"/>
</dbReference>
<feature type="compositionally biased region" description="Basic and acidic residues" evidence="1">
    <location>
        <begin position="1"/>
        <end position="13"/>
    </location>
</feature>
<feature type="region of interest" description="Disordered" evidence="1">
    <location>
        <begin position="1"/>
        <end position="34"/>
    </location>
</feature>